<dbReference type="GO" id="GO:0035721">
    <property type="term" value="P:intraciliary retrograde transport"/>
    <property type="evidence" value="ECO:0007669"/>
    <property type="project" value="TreeGrafter"/>
</dbReference>
<keyword evidence="1" id="KW-0853">WD repeat</keyword>
<feature type="domain" description="Intraflagellar transport protein 122 homolog TPR" evidence="3">
    <location>
        <begin position="28"/>
        <end position="367"/>
    </location>
</feature>
<name>A0A914D1W3_9BILA</name>
<dbReference type="WBParaSite" id="ACRNAN_scaffold17187.g16465.t1">
    <property type="protein sequence ID" value="ACRNAN_scaffold17187.g16465.t1"/>
    <property type="gene ID" value="ACRNAN_scaffold17187.g16465"/>
</dbReference>
<sequence length="368" mass="43084">GFVVGFSGKRVFCLHMYAMSTLEVPLTNQLFQYLDHKLYKEAYELACLGVTESDWKIFGMEALENFEFEVAKKAFHRIRDSRSLVLINEIEEMKAKGELKELMLAHIYAYNKRFREAAVLFQEHGYEQRSLDMFTDLRMFDQAQELLSKASTETQRALLRKKADWAENSNDLRTAADMLIASGDFDKAITLMINNDWLDMIVNAMRKLDRSDVETLRKIGAYLVRKQEYTLATQLFTSINDIKSILNMHITAEQWDDAFAIAQRHPKFTKEVYLPYARWLAERDRFEEAQQAYHKAGHDAEAFHVLAQLTENAVNESRFKDAGYYNWLLGMQFLERAGDEPKLIPKYELAFRKADCYYAYEPVFKYMV</sequence>
<keyword evidence="2" id="KW-0677">Repeat</keyword>
<dbReference type="Gene3D" id="1.25.40.470">
    <property type="match status" value="1"/>
</dbReference>
<dbReference type="GO" id="GO:1905515">
    <property type="term" value="P:non-motile cilium assembly"/>
    <property type="evidence" value="ECO:0007669"/>
    <property type="project" value="TreeGrafter"/>
</dbReference>
<dbReference type="InterPro" id="IPR011990">
    <property type="entry name" value="TPR-like_helical_dom_sf"/>
</dbReference>
<dbReference type="PANTHER" id="PTHR12764">
    <property type="entry name" value="WD REPEAT DOMAIN-RELATED"/>
    <property type="match status" value="1"/>
</dbReference>
<evidence type="ECO:0000256" key="1">
    <source>
        <dbReference type="ARBA" id="ARBA00022574"/>
    </source>
</evidence>
<protein>
    <recommendedName>
        <fullName evidence="3">Intraflagellar transport protein 122 homolog TPR domain-containing protein</fullName>
    </recommendedName>
</protein>
<dbReference type="AlphaFoldDB" id="A0A914D1W3"/>
<reference evidence="5" key="1">
    <citation type="submission" date="2022-11" db="UniProtKB">
        <authorList>
            <consortium name="WormBaseParasite"/>
        </authorList>
    </citation>
    <scope>IDENTIFICATION</scope>
</reference>
<evidence type="ECO:0000313" key="4">
    <source>
        <dbReference type="Proteomes" id="UP000887540"/>
    </source>
</evidence>
<evidence type="ECO:0000256" key="2">
    <source>
        <dbReference type="ARBA" id="ARBA00022737"/>
    </source>
</evidence>
<accession>A0A914D1W3</accession>
<keyword evidence="4" id="KW-1185">Reference proteome</keyword>
<dbReference type="InterPro" id="IPR039857">
    <property type="entry name" value="Ift122/121"/>
</dbReference>
<dbReference type="Pfam" id="PF25295">
    <property type="entry name" value="TPR_IFT122"/>
    <property type="match status" value="1"/>
</dbReference>
<dbReference type="SUPFAM" id="SSF48452">
    <property type="entry name" value="TPR-like"/>
    <property type="match status" value="1"/>
</dbReference>
<evidence type="ECO:0000313" key="5">
    <source>
        <dbReference type="WBParaSite" id="ACRNAN_scaffold17187.g16465.t1"/>
    </source>
</evidence>
<dbReference type="InterPro" id="IPR057411">
    <property type="entry name" value="TPR_IFT122"/>
</dbReference>
<dbReference type="GO" id="GO:0061512">
    <property type="term" value="P:protein localization to cilium"/>
    <property type="evidence" value="ECO:0007669"/>
    <property type="project" value="TreeGrafter"/>
</dbReference>
<organism evidence="4 5">
    <name type="scientific">Acrobeloides nanus</name>
    <dbReference type="NCBI Taxonomy" id="290746"/>
    <lineage>
        <taxon>Eukaryota</taxon>
        <taxon>Metazoa</taxon>
        <taxon>Ecdysozoa</taxon>
        <taxon>Nematoda</taxon>
        <taxon>Chromadorea</taxon>
        <taxon>Rhabditida</taxon>
        <taxon>Tylenchina</taxon>
        <taxon>Cephalobomorpha</taxon>
        <taxon>Cephaloboidea</taxon>
        <taxon>Cephalobidae</taxon>
        <taxon>Acrobeloides</taxon>
    </lineage>
</organism>
<evidence type="ECO:0000259" key="3">
    <source>
        <dbReference type="Pfam" id="PF25295"/>
    </source>
</evidence>
<dbReference type="GO" id="GO:0030991">
    <property type="term" value="C:intraciliary transport particle A"/>
    <property type="evidence" value="ECO:0007669"/>
    <property type="project" value="TreeGrafter"/>
</dbReference>
<dbReference type="GO" id="GO:0097730">
    <property type="term" value="C:non-motile cilium"/>
    <property type="evidence" value="ECO:0007669"/>
    <property type="project" value="TreeGrafter"/>
</dbReference>
<dbReference type="Gene3D" id="1.25.40.10">
    <property type="entry name" value="Tetratricopeptide repeat domain"/>
    <property type="match status" value="1"/>
</dbReference>
<dbReference type="Proteomes" id="UP000887540">
    <property type="component" value="Unplaced"/>
</dbReference>
<proteinExistence type="predicted"/>
<dbReference type="PANTHER" id="PTHR12764:SF4">
    <property type="entry name" value="INTRAFLAGELLAR TRANSPORT PROTEIN 122 HOMOLOG"/>
    <property type="match status" value="1"/>
</dbReference>